<reference evidence="1" key="2">
    <citation type="submission" date="2022-03" db="EMBL/GenBank/DDBJ databases">
        <title>Draft title - Genomic analysis of global carrot germplasm unveils the trajectory of domestication and the origin of high carotenoid orange carrot.</title>
        <authorList>
            <person name="Iorizzo M."/>
            <person name="Ellison S."/>
            <person name="Senalik D."/>
            <person name="Macko-Podgorni A."/>
            <person name="Grzebelus D."/>
            <person name="Bostan H."/>
            <person name="Rolling W."/>
            <person name="Curaba J."/>
            <person name="Simon P."/>
        </authorList>
    </citation>
    <scope>NUCLEOTIDE SEQUENCE</scope>
    <source>
        <tissue evidence="1">Leaf</tissue>
    </source>
</reference>
<dbReference type="Proteomes" id="UP000077755">
    <property type="component" value="Chromosome 1"/>
</dbReference>
<dbReference type="EMBL" id="CP093343">
    <property type="protein sequence ID" value="WOG82902.1"/>
    <property type="molecule type" value="Genomic_DNA"/>
</dbReference>
<dbReference type="KEGG" id="dcr:108227264"/>
<dbReference type="AlphaFoldDB" id="A0A162AHZ6"/>
<keyword evidence="2" id="KW-1185">Reference proteome</keyword>
<organism evidence="1 2">
    <name type="scientific">Daucus carota subsp. sativus</name>
    <name type="common">Carrot</name>
    <dbReference type="NCBI Taxonomy" id="79200"/>
    <lineage>
        <taxon>Eukaryota</taxon>
        <taxon>Viridiplantae</taxon>
        <taxon>Streptophyta</taxon>
        <taxon>Embryophyta</taxon>
        <taxon>Tracheophyta</taxon>
        <taxon>Spermatophyta</taxon>
        <taxon>Magnoliopsida</taxon>
        <taxon>eudicotyledons</taxon>
        <taxon>Gunneridae</taxon>
        <taxon>Pentapetalae</taxon>
        <taxon>asterids</taxon>
        <taxon>campanulids</taxon>
        <taxon>Apiales</taxon>
        <taxon>Apiaceae</taxon>
        <taxon>Apioideae</taxon>
        <taxon>Scandiceae</taxon>
        <taxon>Daucinae</taxon>
        <taxon>Daucus</taxon>
        <taxon>Daucus sect. Daucus</taxon>
    </lineage>
</organism>
<dbReference type="Gramene" id="KZN09376">
    <property type="protein sequence ID" value="KZN09376"/>
    <property type="gene ID" value="DCAR_002032"/>
</dbReference>
<proteinExistence type="predicted"/>
<accession>A0A162AHZ6</accession>
<reference evidence="1" key="1">
    <citation type="journal article" date="2016" name="Nat. Genet.">
        <title>A high-quality carrot genome assembly provides new insights into carotenoid accumulation and asterid genome evolution.</title>
        <authorList>
            <person name="Iorizzo M."/>
            <person name="Ellison S."/>
            <person name="Senalik D."/>
            <person name="Zeng P."/>
            <person name="Satapoomin P."/>
            <person name="Huang J."/>
            <person name="Bowman M."/>
            <person name="Iovene M."/>
            <person name="Sanseverino W."/>
            <person name="Cavagnaro P."/>
            <person name="Yildiz M."/>
            <person name="Macko-Podgorni A."/>
            <person name="Moranska E."/>
            <person name="Grzebelus E."/>
            <person name="Grzebelus D."/>
            <person name="Ashrafi H."/>
            <person name="Zheng Z."/>
            <person name="Cheng S."/>
            <person name="Spooner D."/>
            <person name="Van Deynze A."/>
            <person name="Simon P."/>
        </authorList>
    </citation>
    <scope>NUCLEOTIDE SEQUENCE</scope>
    <source>
        <tissue evidence="1">Leaf</tissue>
    </source>
</reference>
<dbReference type="PANTHER" id="PTHR31170">
    <property type="entry name" value="BNAC04G53230D PROTEIN"/>
    <property type="match status" value="1"/>
</dbReference>
<sequence>MEKLVQDDWVVKVNDEVDQMKHRSIEEIEQHWKKRSIYRLPASITELNKRAYKPQVVSFGPFHHGQPHLQSMEAHKHRAFLIFLKRSNKPVEYFMESLAPLFEDLKSSYDFLDRQQDTDLFLKLLILDGCFMLEILRMSASTDGFYQHHTWNATSSADLYDDDNFVADYAPNDPIFSNHGKLYIMPYIKRDMLMLENQLPMMLLQNLLAIQNDRPTHEEFLNYHMVKFYSPDIPVPNLGECLHLLDVYRKSLLFDHRPHKFRRARPYNSNEEIIRSAMELNEAGIRFKTSRTTSLKDISFHSGVLRLPRIVVDDTTEAMFLNLIAFERFHVGAGNEVTAYVFFMDNIIDNAKDVNLLHLQGIIQNAVGSDKAVAKLFNSLSKDITLDPDSSLDIVHKSVHNYCKKPWNEWRANLIHTYFRSPWAICSVFAAFLLFALTIIQTIYTVVPYYEQDPPLPTPPPPHFRQN</sequence>
<dbReference type="PANTHER" id="PTHR31170:SF18">
    <property type="entry name" value="(WILD MALAYSIAN BANANA) HYPOTHETICAL PROTEIN"/>
    <property type="match status" value="1"/>
</dbReference>
<protein>
    <submittedName>
        <fullName evidence="1">Uncharacterized protein</fullName>
    </submittedName>
</protein>
<dbReference type="OMA" id="ELMHVED"/>
<dbReference type="Pfam" id="PF03140">
    <property type="entry name" value="DUF247"/>
    <property type="match status" value="1"/>
</dbReference>
<evidence type="ECO:0000313" key="2">
    <source>
        <dbReference type="Proteomes" id="UP000077755"/>
    </source>
</evidence>
<evidence type="ECO:0000313" key="1">
    <source>
        <dbReference type="EMBL" id="WOG82902.1"/>
    </source>
</evidence>
<dbReference type="OrthoDB" id="1846188at2759"/>
<dbReference type="InterPro" id="IPR004158">
    <property type="entry name" value="DUF247_pln"/>
</dbReference>
<gene>
    <name evidence="1" type="ORF">DCAR_0102072</name>
</gene>
<name>A0A162AHZ6_DAUCS</name>